<dbReference type="GO" id="GO:0016301">
    <property type="term" value="F:kinase activity"/>
    <property type="evidence" value="ECO:0007669"/>
    <property type="project" value="UniProtKB-KW"/>
</dbReference>
<dbReference type="Proteomes" id="UP000028828">
    <property type="component" value="Unassembled WGS sequence"/>
</dbReference>
<reference evidence="2 3" key="1">
    <citation type="submission" date="2014-03" db="EMBL/GenBank/DDBJ databases">
        <authorList>
            <person name="Sibley D."/>
            <person name="Venepally P."/>
            <person name="Karamycheva S."/>
            <person name="Hadjithomas M."/>
            <person name="Khan A."/>
            <person name="Brunk B."/>
            <person name="Roos D."/>
            <person name="Caler E."/>
            <person name="Lorenzi H."/>
        </authorList>
    </citation>
    <scope>NUCLEOTIDE SEQUENCE [LARGE SCALE GENOMIC DNA]</scope>
    <source>
        <strain evidence="3">p89</strain>
    </source>
</reference>
<name>A0A086JL72_TOXGO</name>
<feature type="compositionally biased region" description="Acidic residues" evidence="1">
    <location>
        <begin position="266"/>
        <end position="286"/>
    </location>
</feature>
<protein>
    <submittedName>
        <fullName evidence="2">Phosphatidylinositol 3-and 4-kinase</fullName>
    </submittedName>
</protein>
<evidence type="ECO:0000313" key="2">
    <source>
        <dbReference type="EMBL" id="KFG32890.1"/>
    </source>
</evidence>
<dbReference type="AlphaFoldDB" id="A0A086JL72"/>
<sequence>MAAPRISALADEARSLFLSLVSQAPLEAPLSSLRLSQHPRSSSFPVASFAADTASSSSSSRDSQQAAEQLEQTLSAILTRLGDGEEHWTETEREMLFASLFGGAEARLTERERRRTPQGTTHGDASTAENFEERDSLLGAIEQAALLQEPPALLTAKRTGLELCRLAVETFGGAYIHTRAISCVQTSCLHLFRVDASQHVKREALLLLKESLFAAVSAASLRSSSIVSSVSFSLQNRRDRAPGFAEMARRGGDAEARGEHKANEMEYGEETEEGKEGEEGEEEEGEGIWRERKKGEEEVERRIDLMELILKVTGDLLERRKMLGASVQAAAVLLL</sequence>
<comment type="caution">
    <text evidence="2">The sequence shown here is derived from an EMBL/GenBank/DDBJ whole genome shotgun (WGS) entry which is preliminary data.</text>
</comment>
<feature type="region of interest" description="Disordered" evidence="1">
    <location>
        <begin position="250"/>
        <end position="298"/>
    </location>
</feature>
<gene>
    <name evidence="2" type="ORF">TGP89_420510</name>
</gene>
<feature type="compositionally biased region" description="Polar residues" evidence="1">
    <location>
        <begin position="117"/>
        <end position="129"/>
    </location>
</feature>
<proteinExistence type="predicted"/>
<keyword evidence="2" id="KW-0808">Transferase</keyword>
<feature type="compositionally biased region" description="Basic and acidic residues" evidence="1">
    <location>
        <begin position="287"/>
        <end position="298"/>
    </location>
</feature>
<evidence type="ECO:0000256" key="1">
    <source>
        <dbReference type="SAM" id="MobiDB-lite"/>
    </source>
</evidence>
<organism evidence="2 3">
    <name type="scientific">Toxoplasma gondii p89</name>
    <dbReference type="NCBI Taxonomy" id="943119"/>
    <lineage>
        <taxon>Eukaryota</taxon>
        <taxon>Sar</taxon>
        <taxon>Alveolata</taxon>
        <taxon>Apicomplexa</taxon>
        <taxon>Conoidasida</taxon>
        <taxon>Coccidia</taxon>
        <taxon>Eucoccidiorida</taxon>
        <taxon>Eimeriorina</taxon>
        <taxon>Sarcocystidae</taxon>
        <taxon>Toxoplasma</taxon>
    </lineage>
</organism>
<dbReference type="EMBL" id="AEYI02001810">
    <property type="protein sequence ID" value="KFG32890.1"/>
    <property type="molecule type" value="Genomic_DNA"/>
</dbReference>
<accession>A0A086JL72</accession>
<feature type="compositionally biased region" description="Basic and acidic residues" evidence="1">
    <location>
        <begin position="250"/>
        <end position="264"/>
    </location>
</feature>
<evidence type="ECO:0000313" key="3">
    <source>
        <dbReference type="Proteomes" id="UP000028828"/>
    </source>
</evidence>
<dbReference type="VEuPathDB" id="ToxoDB:TGP89_420510"/>
<keyword evidence="2" id="KW-0418">Kinase</keyword>
<feature type="non-terminal residue" evidence="2">
    <location>
        <position position="335"/>
    </location>
</feature>
<feature type="region of interest" description="Disordered" evidence="1">
    <location>
        <begin position="108"/>
        <end position="129"/>
    </location>
</feature>